<proteinExistence type="predicted"/>
<dbReference type="VEuPathDB" id="FungiDB:RO3G_12370"/>
<feature type="signal peptide" evidence="1">
    <location>
        <begin position="1"/>
        <end position="23"/>
    </location>
</feature>
<dbReference type="GeneID" id="93619335"/>
<gene>
    <name evidence="2" type="ORF">RO3G_12370</name>
</gene>
<evidence type="ECO:0000256" key="1">
    <source>
        <dbReference type="SAM" id="SignalP"/>
    </source>
</evidence>
<reference evidence="2 3" key="1">
    <citation type="journal article" date="2009" name="PLoS Genet.">
        <title>Genomic analysis of the basal lineage fungus Rhizopus oryzae reveals a whole-genome duplication.</title>
        <authorList>
            <person name="Ma L.-J."/>
            <person name="Ibrahim A.S."/>
            <person name="Skory C."/>
            <person name="Grabherr M.G."/>
            <person name="Burger G."/>
            <person name="Butler M."/>
            <person name="Elias M."/>
            <person name="Idnurm A."/>
            <person name="Lang B.F."/>
            <person name="Sone T."/>
            <person name="Abe A."/>
            <person name="Calvo S.E."/>
            <person name="Corrochano L.M."/>
            <person name="Engels R."/>
            <person name="Fu J."/>
            <person name="Hansberg W."/>
            <person name="Kim J.-M."/>
            <person name="Kodira C.D."/>
            <person name="Koehrsen M.J."/>
            <person name="Liu B."/>
            <person name="Miranda-Saavedra D."/>
            <person name="O'Leary S."/>
            <person name="Ortiz-Castellanos L."/>
            <person name="Poulter R."/>
            <person name="Rodriguez-Romero J."/>
            <person name="Ruiz-Herrera J."/>
            <person name="Shen Y.-Q."/>
            <person name="Zeng Q."/>
            <person name="Galagan J."/>
            <person name="Birren B.W."/>
            <person name="Cuomo C.A."/>
            <person name="Wickes B.L."/>
        </authorList>
    </citation>
    <scope>NUCLEOTIDE SEQUENCE [LARGE SCALE GENOMIC DNA]</scope>
    <source>
        <strain evidence="3">RA 99-880 / ATCC MYA-4621 / FGSC 9543 / NRRL 43880</strain>
    </source>
</reference>
<dbReference type="RefSeq" id="XP_067523055.1">
    <property type="nucleotide sequence ID" value="XM_067666954.1"/>
</dbReference>
<keyword evidence="3" id="KW-1185">Reference proteome</keyword>
<accession>I1CGS9</accession>
<evidence type="ECO:0000313" key="3">
    <source>
        <dbReference type="Proteomes" id="UP000009138"/>
    </source>
</evidence>
<dbReference type="Proteomes" id="UP000009138">
    <property type="component" value="Unassembled WGS sequence"/>
</dbReference>
<dbReference type="EMBL" id="CH476741">
    <property type="protein sequence ID" value="EIE87659.1"/>
    <property type="molecule type" value="Genomic_DNA"/>
</dbReference>
<name>I1CGS9_RHIO9</name>
<dbReference type="InParanoid" id="I1CGS9"/>
<protein>
    <submittedName>
        <fullName evidence="2">Uncharacterized protein</fullName>
    </submittedName>
</protein>
<dbReference type="AlphaFoldDB" id="I1CGS9"/>
<sequence>MINFKAYRAILLLVILSLDCALSDELLPRRSLPVKHRWMKLPRRKPKKSLFNRFVPDFADPHRCEPKQLAGPGARAHD</sequence>
<feature type="chain" id="PRO_5003638104" evidence="1">
    <location>
        <begin position="24"/>
        <end position="78"/>
    </location>
</feature>
<evidence type="ECO:0000313" key="2">
    <source>
        <dbReference type="EMBL" id="EIE87659.1"/>
    </source>
</evidence>
<organism evidence="2 3">
    <name type="scientific">Rhizopus delemar (strain RA 99-880 / ATCC MYA-4621 / FGSC 9543 / NRRL 43880)</name>
    <name type="common">Mucormycosis agent</name>
    <name type="synonym">Rhizopus arrhizus var. delemar</name>
    <dbReference type="NCBI Taxonomy" id="246409"/>
    <lineage>
        <taxon>Eukaryota</taxon>
        <taxon>Fungi</taxon>
        <taxon>Fungi incertae sedis</taxon>
        <taxon>Mucoromycota</taxon>
        <taxon>Mucoromycotina</taxon>
        <taxon>Mucoromycetes</taxon>
        <taxon>Mucorales</taxon>
        <taxon>Mucorineae</taxon>
        <taxon>Rhizopodaceae</taxon>
        <taxon>Rhizopus</taxon>
    </lineage>
</organism>
<keyword evidence="1" id="KW-0732">Signal</keyword>